<keyword evidence="2" id="KW-1185">Reference proteome</keyword>
<reference evidence="2" key="1">
    <citation type="submission" date="2017-09" db="EMBL/GenBank/DDBJ databases">
        <authorList>
            <person name="Varghese N."/>
            <person name="Submissions S."/>
        </authorList>
    </citation>
    <scope>NUCLEOTIDE SEQUENCE [LARGE SCALE GENOMIC DNA]</scope>
    <source>
        <strain evidence="2">C7</strain>
    </source>
</reference>
<sequence length="121" mass="13084">MNIRVDFGGDPATADSIAAETATLLGPAFQMSQMTGHELILNMTGRTTRGTQDGAPTLVMDWDVRDQGGTSIALFRVAILSQPTLTGGISDRDARGVAFYSAEKLTQQTQLREIIRSRRAQ</sequence>
<protein>
    <submittedName>
        <fullName evidence="1">Uncharacterized protein</fullName>
    </submittedName>
</protein>
<proteinExistence type="predicted"/>
<accession>A0A2C9CSF1</accession>
<dbReference type="EMBL" id="OCTN01000003">
    <property type="protein sequence ID" value="SOH94187.1"/>
    <property type="molecule type" value="Genomic_DNA"/>
</dbReference>
<dbReference type="AlphaFoldDB" id="A0A2C9CSF1"/>
<gene>
    <name evidence="1" type="ORF">SAMN06273572_103216</name>
</gene>
<evidence type="ECO:0000313" key="1">
    <source>
        <dbReference type="EMBL" id="SOH94187.1"/>
    </source>
</evidence>
<name>A0A2C9CSF1_9RHOB</name>
<organism evidence="1 2">
    <name type="scientific">Pontivivens marinum</name>
    <dbReference type="NCBI Taxonomy" id="1690039"/>
    <lineage>
        <taxon>Bacteria</taxon>
        <taxon>Pseudomonadati</taxon>
        <taxon>Pseudomonadota</taxon>
        <taxon>Alphaproteobacteria</taxon>
        <taxon>Rhodobacterales</taxon>
        <taxon>Paracoccaceae</taxon>
        <taxon>Pontivivens</taxon>
    </lineage>
</organism>
<dbReference type="Proteomes" id="UP000220034">
    <property type="component" value="Unassembled WGS sequence"/>
</dbReference>
<evidence type="ECO:0000313" key="2">
    <source>
        <dbReference type="Proteomes" id="UP000220034"/>
    </source>
</evidence>